<proteinExistence type="predicted"/>
<dbReference type="PANTHER" id="PTHR37304">
    <property type="entry name" value="MEMBRANE PROTEIN-RELATED"/>
    <property type="match status" value="1"/>
</dbReference>
<dbReference type="PANTHER" id="PTHR37304:SF1">
    <property type="entry name" value="MEMBRANE PROTEIN"/>
    <property type="match status" value="1"/>
</dbReference>
<name>A0ABP9NYH0_9PSEU</name>
<keyword evidence="1" id="KW-0812">Transmembrane</keyword>
<dbReference type="Proteomes" id="UP001500804">
    <property type="component" value="Unassembled WGS sequence"/>
</dbReference>
<organism evidence="2 3">
    <name type="scientific">Pseudonocardia adelaidensis</name>
    <dbReference type="NCBI Taxonomy" id="648754"/>
    <lineage>
        <taxon>Bacteria</taxon>
        <taxon>Bacillati</taxon>
        <taxon>Actinomycetota</taxon>
        <taxon>Actinomycetes</taxon>
        <taxon>Pseudonocardiales</taxon>
        <taxon>Pseudonocardiaceae</taxon>
        <taxon>Pseudonocardia</taxon>
    </lineage>
</organism>
<gene>
    <name evidence="2" type="ORF">GCM10023320_68530</name>
</gene>
<evidence type="ECO:0000313" key="2">
    <source>
        <dbReference type="EMBL" id="GAA5136800.1"/>
    </source>
</evidence>
<evidence type="ECO:0000313" key="3">
    <source>
        <dbReference type="Proteomes" id="UP001500804"/>
    </source>
</evidence>
<dbReference type="RefSeq" id="WP_345610942.1">
    <property type="nucleotide sequence ID" value="NZ_BAABJO010000035.1"/>
</dbReference>
<feature type="transmembrane region" description="Helical" evidence="1">
    <location>
        <begin position="47"/>
        <end position="66"/>
    </location>
</feature>
<keyword evidence="1" id="KW-1133">Transmembrane helix</keyword>
<sequence>MKLLNIVTAVLLIIGGLNWGLVAIAEFDLVATVFGMTFGETDVASRVVYALVGLSALYQAVQLPAAQRRDASSTVRA</sequence>
<dbReference type="InterPro" id="IPR007211">
    <property type="entry name" value="DUF378"/>
</dbReference>
<keyword evidence="1" id="KW-0472">Membrane</keyword>
<evidence type="ECO:0000256" key="1">
    <source>
        <dbReference type="SAM" id="Phobius"/>
    </source>
</evidence>
<protein>
    <submittedName>
        <fullName evidence="2">DUF378 domain-containing protein</fullName>
    </submittedName>
</protein>
<dbReference type="EMBL" id="BAABJO010000035">
    <property type="protein sequence ID" value="GAA5136800.1"/>
    <property type="molecule type" value="Genomic_DNA"/>
</dbReference>
<accession>A0ABP9NYH0</accession>
<dbReference type="Pfam" id="PF04070">
    <property type="entry name" value="DUF378"/>
    <property type="match status" value="1"/>
</dbReference>
<reference evidence="3" key="1">
    <citation type="journal article" date="2019" name="Int. J. Syst. Evol. Microbiol.">
        <title>The Global Catalogue of Microorganisms (GCM) 10K type strain sequencing project: providing services to taxonomists for standard genome sequencing and annotation.</title>
        <authorList>
            <consortium name="The Broad Institute Genomics Platform"/>
            <consortium name="The Broad Institute Genome Sequencing Center for Infectious Disease"/>
            <person name="Wu L."/>
            <person name="Ma J."/>
        </authorList>
    </citation>
    <scope>NUCLEOTIDE SEQUENCE [LARGE SCALE GENOMIC DNA]</scope>
    <source>
        <strain evidence="3">JCM 18302</strain>
    </source>
</reference>
<keyword evidence="3" id="KW-1185">Reference proteome</keyword>
<comment type="caution">
    <text evidence="2">The sequence shown here is derived from an EMBL/GenBank/DDBJ whole genome shotgun (WGS) entry which is preliminary data.</text>
</comment>